<keyword evidence="8" id="KW-1185">Reference proteome</keyword>
<dbReference type="PANTHER" id="PTHR30329">
    <property type="entry name" value="STATOR ELEMENT OF FLAGELLAR MOTOR COMPLEX"/>
    <property type="match status" value="1"/>
</dbReference>
<dbReference type="InterPro" id="IPR006665">
    <property type="entry name" value="OmpA-like"/>
</dbReference>
<evidence type="ECO:0000256" key="1">
    <source>
        <dbReference type="ARBA" id="ARBA00004442"/>
    </source>
</evidence>
<evidence type="ECO:0000259" key="6">
    <source>
        <dbReference type="PROSITE" id="PS51123"/>
    </source>
</evidence>
<dbReference type="PROSITE" id="PS51123">
    <property type="entry name" value="OMPA_2"/>
    <property type="match status" value="1"/>
</dbReference>
<dbReference type="RefSeq" id="WP_308356044.1">
    <property type="nucleotide sequence ID" value="NZ_CP129970.2"/>
</dbReference>
<dbReference type="InterPro" id="IPR050330">
    <property type="entry name" value="Bact_OuterMem_StrucFunc"/>
</dbReference>
<feature type="compositionally biased region" description="Acidic residues" evidence="5">
    <location>
        <begin position="669"/>
        <end position="682"/>
    </location>
</feature>
<dbReference type="CDD" id="cd07185">
    <property type="entry name" value="OmpA_C-like"/>
    <property type="match status" value="1"/>
</dbReference>
<evidence type="ECO:0000256" key="4">
    <source>
        <dbReference type="PROSITE-ProRule" id="PRU00473"/>
    </source>
</evidence>
<evidence type="ECO:0000256" key="3">
    <source>
        <dbReference type="ARBA" id="ARBA00023237"/>
    </source>
</evidence>
<evidence type="ECO:0000256" key="5">
    <source>
        <dbReference type="SAM" id="MobiDB-lite"/>
    </source>
</evidence>
<sequence length="682" mass="77583">MKTKAYIFLIFTFLIVNACSVYKKAEKKFEKGEYNSAIDLYQSAIRKNENAAQALFYTAEAYRLSNRLEIAAPYYKAAIDSGYQEDEVYYNYALSLKANSNYKKAKEVLESYLPNANNDEFKKLANFQLNNLYNIDEILEDQTFYTVKNLQEINTPAAEYAPFFNDDKLYFTSTRDEDSRIYKATGDNFSDIYQVKSRGANVDTTTIEKLPPIINWPDANEGSIAIGPRGRTMIFARGNTGKRKGQNDVNLYITRYRSGQWSEPELMRINDPNAWNSTPAFSEDGRTLYFSSTREGGFGGVDLYSATVNSRGQWGNVRNLGDRINTPGDEMFPSTSQDGKLYFSSNGHPGLGKLDIFVAERKGGKITISHLGKPMNSNKDDFAVFMYSPDRGFFSSDRPGGEGRDDIYTWKNEDPNLKIVNYFLAGVSTTRNQNNDEVILPGTSVRLFSSDSVLLGEIMTGQDGKFNFRVSEEENYFIIAEKENYFTTRKTFSTIGKTLDKSKLDALITNKVFETEILLEEIILDKAFELENIYYDFDSANIRADAAKELDRLVTILEDNPPIKIELSSHTDARGEAAYNQDLSRRRAESAVAYIISQGIDPSRIKARGYGESQLIIQDAQTEEEHETNRRTEFKVTEYDKEIARKMREAEEAKFKKGTTEVEIKSEEEVPEQSSSDEFDFN</sequence>
<reference evidence="7" key="1">
    <citation type="submission" date="2023-08" db="EMBL/GenBank/DDBJ databases">
        <title>Comparative genomics and taxonomic characterization of three novel marine species of genus Marivirga.</title>
        <authorList>
            <person name="Muhammad N."/>
            <person name="Kim S.-G."/>
        </authorList>
    </citation>
    <scope>NUCLEOTIDE SEQUENCE [LARGE SCALE GENOMIC DNA]</scope>
    <source>
        <strain evidence="7">ABR2-2</strain>
    </source>
</reference>
<dbReference type="SUPFAM" id="SSF103088">
    <property type="entry name" value="OmpA-like"/>
    <property type="match status" value="1"/>
</dbReference>
<protein>
    <submittedName>
        <fullName evidence="7">OmpA family protein</fullName>
    </submittedName>
</protein>
<dbReference type="SUPFAM" id="SSF48452">
    <property type="entry name" value="TPR-like"/>
    <property type="match status" value="1"/>
</dbReference>
<dbReference type="Pfam" id="PF07676">
    <property type="entry name" value="PD40"/>
    <property type="match status" value="3"/>
</dbReference>
<dbReference type="Pfam" id="PF00691">
    <property type="entry name" value="OmpA"/>
    <property type="match status" value="1"/>
</dbReference>
<feature type="domain" description="OmpA-like" evidence="6">
    <location>
        <begin position="522"/>
        <end position="640"/>
    </location>
</feature>
<dbReference type="SUPFAM" id="SSF82171">
    <property type="entry name" value="DPP6 N-terminal domain-like"/>
    <property type="match status" value="1"/>
</dbReference>
<dbReference type="InterPro" id="IPR011042">
    <property type="entry name" value="6-blade_b-propeller_TolB-like"/>
</dbReference>
<keyword evidence="2 4" id="KW-0472">Membrane</keyword>
<dbReference type="Gene3D" id="2.120.10.30">
    <property type="entry name" value="TolB, C-terminal domain"/>
    <property type="match status" value="1"/>
</dbReference>
<dbReference type="EMBL" id="CP129970">
    <property type="protein sequence ID" value="WMN06274.1"/>
    <property type="molecule type" value="Genomic_DNA"/>
</dbReference>
<organism evidence="7 8">
    <name type="scientific">Marivirga arenosa</name>
    <dbReference type="NCBI Taxonomy" id="3059076"/>
    <lineage>
        <taxon>Bacteria</taxon>
        <taxon>Pseudomonadati</taxon>
        <taxon>Bacteroidota</taxon>
        <taxon>Cytophagia</taxon>
        <taxon>Cytophagales</taxon>
        <taxon>Marivirgaceae</taxon>
        <taxon>Marivirga</taxon>
    </lineage>
</organism>
<dbReference type="InterPro" id="IPR006664">
    <property type="entry name" value="OMP_bac"/>
</dbReference>
<dbReference type="InterPro" id="IPR036737">
    <property type="entry name" value="OmpA-like_sf"/>
</dbReference>
<dbReference type="InterPro" id="IPR011990">
    <property type="entry name" value="TPR-like_helical_dom_sf"/>
</dbReference>
<dbReference type="Pfam" id="PF13432">
    <property type="entry name" value="TPR_16"/>
    <property type="match status" value="1"/>
</dbReference>
<evidence type="ECO:0000313" key="7">
    <source>
        <dbReference type="EMBL" id="WMN06274.1"/>
    </source>
</evidence>
<dbReference type="PRINTS" id="PR01021">
    <property type="entry name" value="OMPADOMAIN"/>
</dbReference>
<name>A0AA51RCD8_9BACT</name>
<gene>
    <name evidence="7" type="ORF">QYS48_32100</name>
</gene>
<evidence type="ECO:0000313" key="8">
    <source>
        <dbReference type="Proteomes" id="UP001244443"/>
    </source>
</evidence>
<evidence type="ECO:0000256" key="2">
    <source>
        <dbReference type="ARBA" id="ARBA00023136"/>
    </source>
</evidence>
<dbReference type="Proteomes" id="UP001244443">
    <property type="component" value="Chromosome"/>
</dbReference>
<dbReference type="Gene3D" id="1.25.40.10">
    <property type="entry name" value="Tetratricopeptide repeat domain"/>
    <property type="match status" value="1"/>
</dbReference>
<comment type="subcellular location">
    <subcellularLocation>
        <location evidence="1">Cell outer membrane</location>
    </subcellularLocation>
</comment>
<dbReference type="Gene3D" id="3.30.1330.60">
    <property type="entry name" value="OmpA-like domain"/>
    <property type="match status" value="1"/>
</dbReference>
<accession>A0AA51RCD8</accession>
<keyword evidence="3" id="KW-0998">Cell outer membrane</keyword>
<dbReference type="GO" id="GO:0009279">
    <property type="term" value="C:cell outer membrane"/>
    <property type="evidence" value="ECO:0007669"/>
    <property type="project" value="UniProtKB-SubCell"/>
</dbReference>
<dbReference type="AlphaFoldDB" id="A0AA51RCD8"/>
<feature type="region of interest" description="Disordered" evidence="5">
    <location>
        <begin position="653"/>
        <end position="682"/>
    </location>
</feature>
<dbReference type="PANTHER" id="PTHR30329:SF21">
    <property type="entry name" value="LIPOPROTEIN YIAD-RELATED"/>
    <property type="match status" value="1"/>
</dbReference>
<proteinExistence type="predicted"/>
<feature type="compositionally biased region" description="Basic and acidic residues" evidence="5">
    <location>
        <begin position="653"/>
        <end position="668"/>
    </location>
</feature>
<dbReference type="InterPro" id="IPR011659">
    <property type="entry name" value="WD40"/>
</dbReference>